<proteinExistence type="predicted"/>
<name>A0A5B7CKS3_PORTR</name>
<evidence type="ECO:0000313" key="3">
    <source>
        <dbReference type="Proteomes" id="UP000324222"/>
    </source>
</evidence>
<accession>A0A5B7CKS3</accession>
<feature type="region of interest" description="Disordered" evidence="1">
    <location>
        <begin position="61"/>
        <end position="98"/>
    </location>
</feature>
<protein>
    <submittedName>
        <fullName evidence="2">Uncharacterized protein</fullName>
    </submittedName>
</protein>
<organism evidence="2 3">
    <name type="scientific">Portunus trituberculatus</name>
    <name type="common">Swimming crab</name>
    <name type="synonym">Neptunus trituberculatus</name>
    <dbReference type="NCBI Taxonomy" id="210409"/>
    <lineage>
        <taxon>Eukaryota</taxon>
        <taxon>Metazoa</taxon>
        <taxon>Ecdysozoa</taxon>
        <taxon>Arthropoda</taxon>
        <taxon>Crustacea</taxon>
        <taxon>Multicrustacea</taxon>
        <taxon>Malacostraca</taxon>
        <taxon>Eumalacostraca</taxon>
        <taxon>Eucarida</taxon>
        <taxon>Decapoda</taxon>
        <taxon>Pleocyemata</taxon>
        <taxon>Brachyura</taxon>
        <taxon>Eubrachyura</taxon>
        <taxon>Portunoidea</taxon>
        <taxon>Portunidae</taxon>
        <taxon>Portuninae</taxon>
        <taxon>Portunus</taxon>
    </lineage>
</organism>
<dbReference type="Proteomes" id="UP000324222">
    <property type="component" value="Unassembled WGS sequence"/>
</dbReference>
<sequence length="124" mass="13672">MRGKEKEYWMVKKEKCLPVLLLYKKKKALKGLTSSSPASTFSLSLSSLPFWNGWTPSVTNRFPGRATPGPGAPRSQRPPKSYSRSISSCPSLPSLPPLLPRAWRGRELAMVERGSVWLGKGTVG</sequence>
<evidence type="ECO:0000256" key="1">
    <source>
        <dbReference type="SAM" id="MobiDB-lite"/>
    </source>
</evidence>
<reference evidence="2 3" key="1">
    <citation type="submission" date="2019-05" db="EMBL/GenBank/DDBJ databases">
        <title>Another draft genome of Portunus trituberculatus and its Hox gene families provides insights of decapod evolution.</title>
        <authorList>
            <person name="Jeong J.-H."/>
            <person name="Song I."/>
            <person name="Kim S."/>
            <person name="Choi T."/>
            <person name="Kim D."/>
            <person name="Ryu S."/>
            <person name="Kim W."/>
        </authorList>
    </citation>
    <scope>NUCLEOTIDE SEQUENCE [LARGE SCALE GENOMIC DNA]</scope>
    <source>
        <tissue evidence="2">Muscle</tissue>
    </source>
</reference>
<keyword evidence="3" id="KW-1185">Reference proteome</keyword>
<dbReference type="AlphaFoldDB" id="A0A5B7CKS3"/>
<evidence type="ECO:0000313" key="2">
    <source>
        <dbReference type="EMBL" id="MPC09738.1"/>
    </source>
</evidence>
<comment type="caution">
    <text evidence="2">The sequence shown here is derived from an EMBL/GenBank/DDBJ whole genome shotgun (WGS) entry which is preliminary data.</text>
</comment>
<gene>
    <name evidence="2" type="ORF">E2C01_002357</name>
</gene>
<dbReference type="EMBL" id="VSRR010000082">
    <property type="protein sequence ID" value="MPC09738.1"/>
    <property type="molecule type" value="Genomic_DNA"/>
</dbReference>
<feature type="compositionally biased region" description="Low complexity" evidence="1">
    <location>
        <begin position="63"/>
        <end position="92"/>
    </location>
</feature>